<dbReference type="Proteomes" id="UP000578000">
    <property type="component" value="Unassembled WGS sequence"/>
</dbReference>
<feature type="region of interest" description="Disordered" evidence="1">
    <location>
        <begin position="107"/>
        <end position="126"/>
    </location>
</feature>
<dbReference type="EMBL" id="JACHIE010000028">
    <property type="protein sequence ID" value="MBB6458698.1"/>
    <property type="molecule type" value="Genomic_DNA"/>
</dbReference>
<keyword evidence="3" id="KW-1185">Reference proteome</keyword>
<accession>A0A841QJS6</accession>
<protein>
    <submittedName>
        <fullName evidence="2">P27 family predicted phage terminase small subunit</fullName>
    </submittedName>
</protein>
<proteinExistence type="predicted"/>
<gene>
    <name evidence="2" type="ORF">HNR55_003311</name>
</gene>
<evidence type="ECO:0000313" key="2">
    <source>
        <dbReference type="EMBL" id="MBB6458698.1"/>
    </source>
</evidence>
<dbReference type="AlphaFoldDB" id="A0A841QJS6"/>
<dbReference type="Pfam" id="PF05119">
    <property type="entry name" value="Terminase_4"/>
    <property type="match status" value="1"/>
</dbReference>
<evidence type="ECO:0000256" key="1">
    <source>
        <dbReference type="SAM" id="MobiDB-lite"/>
    </source>
</evidence>
<dbReference type="InterPro" id="IPR006448">
    <property type="entry name" value="Phage_term_ssu_P27"/>
</dbReference>
<comment type="caution">
    <text evidence="2">The sequence shown here is derived from an EMBL/GenBank/DDBJ whole genome shotgun (WGS) entry which is preliminary data.</text>
</comment>
<sequence>MEKTNYIKKYKRLSDLWDEILPLIGMTYELKPQDCFAVEQFIVLLDRFRQSNDEIMSRGIVLESTDNKSRLDLRANPATKTNADTGRQLIAYFNRFGLSEWDRKRAQKQFGTPEDDVDLGNFDDLK</sequence>
<reference evidence="2 3" key="1">
    <citation type="submission" date="2020-08" db="EMBL/GenBank/DDBJ databases">
        <title>Genomic Encyclopedia of Type Strains, Phase IV (KMG-IV): sequencing the most valuable type-strain genomes for metagenomic binning, comparative biology and taxonomic classification.</title>
        <authorList>
            <person name="Goeker M."/>
        </authorList>
    </citation>
    <scope>NUCLEOTIDE SEQUENCE [LARGE SCALE GENOMIC DNA]</scope>
    <source>
        <strain evidence="2 3">DSM 4491</strain>
    </source>
</reference>
<evidence type="ECO:0000313" key="3">
    <source>
        <dbReference type="Proteomes" id="UP000578000"/>
    </source>
</evidence>
<name>A0A841QJS6_9PROT</name>
<organism evidence="2 3">
    <name type="scientific">Acetobacter lovaniensis</name>
    <dbReference type="NCBI Taxonomy" id="104100"/>
    <lineage>
        <taxon>Bacteria</taxon>
        <taxon>Pseudomonadati</taxon>
        <taxon>Pseudomonadota</taxon>
        <taxon>Alphaproteobacteria</taxon>
        <taxon>Acetobacterales</taxon>
        <taxon>Acetobacteraceae</taxon>
        <taxon>Acetobacter</taxon>
    </lineage>
</organism>
<dbReference type="RefSeq" id="WP_166117041.1">
    <property type="nucleotide sequence ID" value="NZ_BAABDB010000030.1"/>
</dbReference>